<dbReference type="AlphaFoldDB" id="A0A8H7TIE9"/>
<gene>
    <name evidence="2" type="ORF">IFR04_006790</name>
</gene>
<keyword evidence="1" id="KW-0812">Transmembrane</keyword>
<organism evidence="2 3">
    <name type="scientific">Cadophora malorum</name>
    <dbReference type="NCBI Taxonomy" id="108018"/>
    <lineage>
        <taxon>Eukaryota</taxon>
        <taxon>Fungi</taxon>
        <taxon>Dikarya</taxon>
        <taxon>Ascomycota</taxon>
        <taxon>Pezizomycotina</taxon>
        <taxon>Leotiomycetes</taxon>
        <taxon>Helotiales</taxon>
        <taxon>Ploettnerulaceae</taxon>
        <taxon>Cadophora</taxon>
    </lineage>
</organism>
<evidence type="ECO:0000313" key="2">
    <source>
        <dbReference type="EMBL" id="KAG4420031.1"/>
    </source>
</evidence>
<evidence type="ECO:0000256" key="1">
    <source>
        <dbReference type="SAM" id="Phobius"/>
    </source>
</evidence>
<dbReference type="EMBL" id="JAFJYH010000092">
    <property type="protein sequence ID" value="KAG4420031.1"/>
    <property type="molecule type" value="Genomic_DNA"/>
</dbReference>
<name>A0A8H7TIE9_9HELO</name>
<evidence type="ECO:0000313" key="3">
    <source>
        <dbReference type="Proteomes" id="UP000664132"/>
    </source>
</evidence>
<comment type="caution">
    <text evidence="2">The sequence shown here is derived from an EMBL/GenBank/DDBJ whole genome shotgun (WGS) entry which is preliminary data.</text>
</comment>
<protein>
    <submittedName>
        <fullName evidence="2">Uncharacterized protein</fullName>
    </submittedName>
</protein>
<accession>A0A8H7TIE9</accession>
<keyword evidence="3" id="KW-1185">Reference proteome</keyword>
<sequence length="104" mass="12033">MASEWSFSDQVVLATLVFAILAVLLVLPYFLVTFGFFPDSAFARRVHPSNNDIWAELRLQNRELTTIRKDIEILRKNSDFELDWVETQTDAIIAIGEKLKEKMD</sequence>
<dbReference type="OrthoDB" id="10522568at2759"/>
<reference evidence="2" key="1">
    <citation type="submission" date="2021-02" db="EMBL/GenBank/DDBJ databases">
        <title>Genome sequence Cadophora malorum strain M34.</title>
        <authorList>
            <person name="Stefanovic E."/>
            <person name="Vu D."/>
            <person name="Scully C."/>
            <person name="Dijksterhuis J."/>
            <person name="Roader J."/>
            <person name="Houbraken J."/>
        </authorList>
    </citation>
    <scope>NUCLEOTIDE SEQUENCE</scope>
    <source>
        <strain evidence="2">M34</strain>
    </source>
</reference>
<feature type="transmembrane region" description="Helical" evidence="1">
    <location>
        <begin position="12"/>
        <end position="37"/>
    </location>
</feature>
<dbReference type="Proteomes" id="UP000664132">
    <property type="component" value="Unassembled WGS sequence"/>
</dbReference>
<keyword evidence="1" id="KW-1133">Transmembrane helix</keyword>
<keyword evidence="1" id="KW-0472">Membrane</keyword>
<proteinExistence type="predicted"/>